<name>A0A8S5SN77_9CAUD</name>
<sequence length="112" mass="13113">MVIINCKCELHSFVPVQLEIPVAEGTSFFLSFLYSNKRYSNGYLRECSGVFGIEAKALLDKQDIKAVIFKYPFEKNHWYIYVPELKETTTWIGEPTVENVIRFIEGFKCLYR</sequence>
<protein>
    <submittedName>
        <fullName evidence="1">Uncharacterized protein</fullName>
    </submittedName>
</protein>
<accession>A0A8S5SN77</accession>
<evidence type="ECO:0000313" key="1">
    <source>
        <dbReference type="EMBL" id="DAF52259.1"/>
    </source>
</evidence>
<dbReference type="EMBL" id="BK032631">
    <property type="protein sequence ID" value="DAF52259.1"/>
    <property type="molecule type" value="Genomic_DNA"/>
</dbReference>
<organism evidence="1">
    <name type="scientific">Podoviridae sp. ctIKM86</name>
    <dbReference type="NCBI Taxonomy" id="2827729"/>
    <lineage>
        <taxon>Viruses</taxon>
        <taxon>Duplodnaviria</taxon>
        <taxon>Heunggongvirae</taxon>
        <taxon>Uroviricota</taxon>
        <taxon>Caudoviricetes</taxon>
    </lineage>
</organism>
<proteinExistence type="predicted"/>
<reference evidence="1" key="1">
    <citation type="journal article" date="2021" name="Proc. Natl. Acad. Sci. U.S.A.">
        <title>A Catalog of Tens of Thousands of Viruses from Human Metagenomes Reveals Hidden Associations with Chronic Diseases.</title>
        <authorList>
            <person name="Tisza M.J."/>
            <person name="Buck C.B."/>
        </authorList>
    </citation>
    <scope>NUCLEOTIDE SEQUENCE</scope>
    <source>
        <strain evidence="1">CtIKM86</strain>
    </source>
</reference>